<organism evidence="1 2">
    <name type="scientific">Streptomyces vulcanius</name>
    <dbReference type="NCBI Taxonomy" id="1441876"/>
    <lineage>
        <taxon>Bacteria</taxon>
        <taxon>Bacillati</taxon>
        <taxon>Actinomycetota</taxon>
        <taxon>Actinomycetes</taxon>
        <taxon>Kitasatosporales</taxon>
        <taxon>Streptomycetaceae</taxon>
        <taxon>Streptomyces</taxon>
    </lineage>
</organism>
<reference evidence="2" key="1">
    <citation type="journal article" date="2019" name="Int. J. Syst. Evol. Microbiol.">
        <title>The Global Catalogue of Microorganisms (GCM) 10K type strain sequencing project: providing services to taxonomists for standard genome sequencing and annotation.</title>
        <authorList>
            <consortium name="The Broad Institute Genomics Platform"/>
            <consortium name="The Broad Institute Genome Sequencing Center for Infectious Disease"/>
            <person name="Wu L."/>
            <person name="Ma J."/>
        </authorList>
    </citation>
    <scope>NUCLEOTIDE SEQUENCE [LARGE SCALE GENOMIC DNA]</scope>
    <source>
        <strain evidence="2">CGMCC 4.7177</strain>
    </source>
</reference>
<name>A0ABV9AFH0_9ACTN</name>
<protein>
    <submittedName>
        <fullName evidence="1">Uncharacterized protein</fullName>
    </submittedName>
</protein>
<accession>A0ABV9AFH0</accession>
<proteinExistence type="predicted"/>
<keyword evidence="2" id="KW-1185">Reference proteome</keyword>
<evidence type="ECO:0000313" key="1">
    <source>
        <dbReference type="EMBL" id="MFC4498533.1"/>
    </source>
</evidence>
<sequence>MADKKSEGAVPGKGIYDNTFDSRIQNIPTYLPGEQNDLGIMRGYMVTAFPKSSTKTNRFYMLNFLYNPSTVSVNHSTDAANQVMPPYTRSDLDTGVPLVAAGGTLSFALLFDRTYEMSDPTKFNTIEGTYGVMADIHVLYNLVGINTSQEAQATDGEDAATSGNVLGIMQMSPVWCRFGQARHAFKDKLPSLSRMEYFGYINNIGITYTHFSRRMTPVRCAVDISMTLMSSYGWV</sequence>
<evidence type="ECO:0000313" key="2">
    <source>
        <dbReference type="Proteomes" id="UP001595839"/>
    </source>
</evidence>
<dbReference type="Proteomes" id="UP001595839">
    <property type="component" value="Unassembled WGS sequence"/>
</dbReference>
<dbReference type="EMBL" id="JBHSFK010000002">
    <property type="protein sequence ID" value="MFC4498533.1"/>
    <property type="molecule type" value="Genomic_DNA"/>
</dbReference>
<dbReference type="RefSeq" id="WP_366501301.1">
    <property type="nucleotide sequence ID" value="NZ_JBHSFK010000002.1"/>
</dbReference>
<gene>
    <name evidence="1" type="ORF">ACFPIH_03175</name>
</gene>
<comment type="caution">
    <text evidence="1">The sequence shown here is derived from an EMBL/GenBank/DDBJ whole genome shotgun (WGS) entry which is preliminary data.</text>
</comment>